<dbReference type="GO" id="GO:0003677">
    <property type="term" value="F:DNA binding"/>
    <property type="evidence" value="ECO:0007669"/>
    <property type="project" value="TreeGrafter"/>
</dbReference>
<feature type="region of interest" description="Disordered" evidence="1">
    <location>
        <begin position="107"/>
        <end position="134"/>
    </location>
</feature>
<keyword evidence="3" id="KW-1185">Reference proteome</keyword>
<evidence type="ECO:0000313" key="2">
    <source>
        <dbReference type="EMBL" id="KAJ7689342.1"/>
    </source>
</evidence>
<proteinExistence type="predicted"/>
<comment type="caution">
    <text evidence="2">The sequence shown here is derived from an EMBL/GenBank/DDBJ whole genome shotgun (WGS) entry which is preliminary data.</text>
</comment>
<sequence length="304" mass="34015">MSRQEITSCVTHPSLHIRNITDAQRVLEAVRLNILPLVKRRLDHYERAQLRSGNVFVWEESETDNGLVRWTEGRRWSQSRMRGDCLFYEEKIGATPAEKEAKAMRRAVKASESGQPVPAPPKRRDRPSKVNGLTKQTYSVTVQPPGAARPKKWHLVAYLAADDSSRIPVVQDYAYLRNIRVPGGIFLTSSYSRPTSGSFDTYQPPEIAASSSSSTQGSPSPVVEALQLQPPLIPFPREHNIVLPPISPAHSPIILPSLSSLGYPPPGAPTHPRYFPTASRIVPRHHITVCSDDRRILDRFRVVI</sequence>
<dbReference type="InterPro" id="IPR018608">
    <property type="entry name" value="Gti1/Pac2"/>
</dbReference>
<protein>
    <submittedName>
        <fullName evidence="2">Gti1/Pac2 family-domain-containing protein</fullName>
    </submittedName>
</protein>
<dbReference type="AlphaFoldDB" id="A0AAD7GDC4"/>
<feature type="region of interest" description="Disordered" evidence="1">
    <location>
        <begin position="197"/>
        <end position="221"/>
    </location>
</feature>
<reference evidence="2" key="1">
    <citation type="submission" date="2023-03" db="EMBL/GenBank/DDBJ databases">
        <title>Massive genome expansion in bonnet fungi (Mycena s.s.) driven by repeated elements and novel gene families across ecological guilds.</title>
        <authorList>
            <consortium name="Lawrence Berkeley National Laboratory"/>
            <person name="Harder C.B."/>
            <person name="Miyauchi S."/>
            <person name="Viragh M."/>
            <person name="Kuo A."/>
            <person name="Thoen E."/>
            <person name="Andreopoulos B."/>
            <person name="Lu D."/>
            <person name="Skrede I."/>
            <person name="Drula E."/>
            <person name="Henrissat B."/>
            <person name="Morin E."/>
            <person name="Kohler A."/>
            <person name="Barry K."/>
            <person name="LaButti K."/>
            <person name="Morin E."/>
            <person name="Salamov A."/>
            <person name="Lipzen A."/>
            <person name="Mereny Z."/>
            <person name="Hegedus B."/>
            <person name="Baldrian P."/>
            <person name="Stursova M."/>
            <person name="Weitz H."/>
            <person name="Taylor A."/>
            <person name="Grigoriev I.V."/>
            <person name="Nagy L.G."/>
            <person name="Martin F."/>
            <person name="Kauserud H."/>
        </authorList>
    </citation>
    <scope>NUCLEOTIDE SEQUENCE</scope>
    <source>
        <strain evidence="2">CBHHK067</strain>
    </source>
</reference>
<dbReference type="PANTHER" id="PTHR28027:SF1">
    <property type="entry name" value="CAMP INDEPENDENT REGULATORY PROTEIN (AFU_ORTHOLOGUE AFUA_3G09640)"/>
    <property type="match status" value="1"/>
</dbReference>
<dbReference type="PANTHER" id="PTHR28027">
    <property type="entry name" value="TRANSCRIPTIONAL REGULATOR MIT1"/>
    <property type="match status" value="1"/>
</dbReference>
<name>A0AAD7GDC4_MYCRO</name>
<dbReference type="EMBL" id="JARKIE010000073">
    <property type="protein sequence ID" value="KAJ7689342.1"/>
    <property type="molecule type" value="Genomic_DNA"/>
</dbReference>
<dbReference type="Proteomes" id="UP001221757">
    <property type="component" value="Unassembled WGS sequence"/>
</dbReference>
<dbReference type="Pfam" id="PF09729">
    <property type="entry name" value="Gti1_Pac2"/>
    <property type="match status" value="1"/>
</dbReference>
<evidence type="ECO:0000256" key="1">
    <source>
        <dbReference type="SAM" id="MobiDB-lite"/>
    </source>
</evidence>
<organism evidence="2 3">
    <name type="scientific">Mycena rosella</name>
    <name type="common">Pink bonnet</name>
    <name type="synonym">Agaricus rosellus</name>
    <dbReference type="NCBI Taxonomy" id="1033263"/>
    <lineage>
        <taxon>Eukaryota</taxon>
        <taxon>Fungi</taxon>
        <taxon>Dikarya</taxon>
        <taxon>Basidiomycota</taxon>
        <taxon>Agaricomycotina</taxon>
        <taxon>Agaricomycetes</taxon>
        <taxon>Agaricomycetidae</taxon>
        <taxon>Agaricales</taxon>
        <taxon>Marasmiineae</taxon>
        <taxon>Mycenaceae</taxon>
        <taxon>Mycena</taxon>
    </lineage>
</organism>
<gene>
    <name evidence="2" type="ORF">B0H17DRAFT_1012234</name>
</gene>
<feature type="compositionally biased region" description="Low complexity" evidence="1">
    <location>
        <begin position="210"/>
        <end position="220"/>
    </location>
</feature>
<evidence type="ECO:0000313" key="3">
    <source>
        <dbReference type="Proteomes" id="UP001221757"/>
    </source>
</evidence>
<accession>A0AAD7GDC4</accession>